<keyword evidence="3" id="KW-1185">Reference proteome</keyword>
<dbReference type="AlphaFoldDB" id="A0A542Y5Z7"/>
<evidence type="ECO:0000313" key="2">
    <source>
        <dbReference type="EMBL" id="TQL43486.1"/>
    </source>
</evidence>
<dbReference type="InterPro" id="IPR021517">
    <property type="entry name" value="DUF3180"/>
</dbReference>
<comment type="caution">
    <text evidence="2">The sequence shown here is derived from an EMBL/GenBank/DDBJ whole genome shotgun (WGS) entry which is preliminary data.</text>
</comment>
<reference evidence="2 3" key="1">
    <citation type="submission" date="2019-06" db="EMBL/GenBank/DDBJ databases">
        <title>Sequencing the genomes of 1000 actinobacteria strains.</title>
        <authorList>
            <person name="Klenk H.-P."/>
        </authorList>
    </citation>
    <scope>NUCLEOTIDE SEQUENCE [LARGE SCALE GENOMIC DNA]</scope>
    <source>
        <strain evidence="2 3">DSM 8803</strain>
    </source>
</reference>
<organism evidence="2 3">
    <name type="scientific">Leucobacter komagatae</name>
    <dbReference type="NCBI Taxonomy" id="55969"/>
    <lineage>
        <taxon>Bacteria</taxon>
        <taxon>Bacillati</taxon>
        <taxon>Actinomycetota</taxon>
        <taxon>Actinomycetes</taxon>
        <taxon>Micrococcales</taxon>
        <taxon>Microbacteriaceae</taxon>
        <taxon>Leucobacter</taxon>
    </lineage>
</organism>
<feature type="transmembrane region" description="Helical" evidence="1">
    <location>
        <begin position="121"/>
        <end position="140"/>
    </location>
</feature>
<feature type="transmembrane region" description="Helical" evidence="1">
    <location>
        <begin position="12"/>
        <end position="33"/>
    </location>
</feature>
<keyword evidence="1" id="KW-0812">Transmembrane</keyword>
<proteinExistence type="predicted"/>
<protein>
    <submittedName>
        <fullName evidence="2">Uncharacterized protein DUF3180</fullName>
    </submittedName>
</protein>
<dbReference type="EMBL" id="VFON01000001">
    <property type="protein sequence ID" value="TQL43486.1"/>
    <property type="molecule type" value="Genomic_DNA"/>
</dbReference>
<feature type="transmembrane region" description="Helical" evidence="1">
    <location>
        <begin position="84"/>
        <end position="109"/>
    </location>
</feature>
<keyword evidence="1" id="KW-1133">Transmembrane helix</keyword>
<dbReference type="Proteomes" id="UP000319094">
    <property type="component" value="Unassembled WGS sequence"/>
</dbReference>
<dbReference type="Pfam" id="PF11377">
    <property type="entry name" value="DUF3180"/>
    <property type="match status" value="1"/>
</dbReference>
<sequence length="166" mass="17230">MAGRHRFRGLNPLHLVGTGAVGAALALLIQAWLSSRGRPPIVLPYSLPVTLVALAIVLIVLGLRLRRHIAKGIGAVNPFQAVRLLATALAGQIVAALFAGFGGGLLLSLVGRTVPAPTPTWLPMLITAMAAIALLMCAIITEHMCRIPPSEDPEADGDAGLATLET</sequence>
<gene>
    <name evidence="2" type="ORF">FB468_1507</name>
</gene>
<evidence type="ECO:0000313" key="3">
    <source>
        <dbReference type="Proteomes" id="UP000319094"/>
    </source>
</evidence>
<evidence type="ECO:0000256" key="1">
    <source>
        <dbReference type="SAM" id="Phobius"/>
    </source>
</evidence>
<feature type="transmembrane region" description="Helical" evidence="1">
    <location>
        <begin position="45"/>
        <end position="63"/>
    </location>
</feature>
<name>A0A542Y5Z7_9MICO</name>
<accession>A0A542Y5Z7</accession>
<keyword evidence="1" id="KW-0472">Membrane</keyword>
<dbReference type="RefSeq" id="WP_141886794.1">
    <property type="nucleotide sequence ID" value="NZ_BAAAUY010000002.1"/>
</dbReference>